<evidence type="ECO:0000313" key="16">
    <source>
        <dbReference type="EMBL" id="OUP53855.1"/>
    </source>
</evidence>
<dbReference type="UniPathway" id="UPA00034">
    <property type="reaction ID" value="UER00017"/>
</dbReference>
<keyword evidence="7 12" id="KW-0220">Diaminopimelate biosynthesis</keyword>
<evidence type="ECO:0000256" key="12">
    <source>
        <dbReference type="HAMAP-Rule" id="MF_00418"/>
    </source>
</evidence>
<sequence>MKKPVFTGAAVAIVTPFTASGDVNYDEFKKIIDHQIEHGTDAIVIVGTTGESSAMTLKEHAEVVDFGCSYIAGRVPVVAGAGSNDTAAAIELTREAAASGADAVLSVTPYYNKTTQRGLIAHFEAIADCSDCPVILYNVPSRTGLSIAAETYAALSKHPNINGAKEASGNFSLLIEAMHLCGDEMNFWSGNDDQIVPLMAMGGKGVISVLSNVAPAETHKLTQLCLEGKYEEARRMQLDYLPLINALFCEVNPIPVKKAMEILGWKVGDLRLPLVGVTEEHEALLRRELERMGCKI</sequence>
<evidence type="ECO:0000313" key="17">
    <source>
        <dbReference type="Proteomes" id="UP000195897"/>
    </source>
</evidence>
<dbReference type="InterPro" id="IPR002220">
    <property type="entry name" value="DapA-like"/>
</dbReference>
<comment type="subunit">
    <text evidence="12">Homotetramer; dimer of dimers.</text>
</comment>
<dbReference type="SUPFAM" id="SSF51569">
    <property type="entry name" value="Aldolase"/>
    <property type="match status" value="1"/>
</dbReference>
<dbReference type="GO" id="GO:0008840">
    <property type="term" value="F:4-hydroxy-tetrahydrodipicolinate synthase activity"/>
    <property type="evidence" value="ECO:0007669"/>
    <property type="project" value="UniProtKB-UniRule"/>
</dbReference>
<feature type="site" description="Part of a proton relay during catalysis" evidence="12">
    <location>
        <position position="111"/>
    </location>
</feature>
<accession>A0A1Y4LAW8</accession>
<dbReference type="GO" id="GO:0005829">
    <property type="term" value="C:cytosol"/>
    <property type="evidence" value="ECO:0007669"/>
    <property type="project" value="TreeGrafter"/>
</dbReference>
<evidence type="ECO:0000256" key="1">
    <source>
        <dbReference type="ARBA" id="ARBA00003294"/>
    </source>
</evidence>
<dbReference type="SMART" id="SM01130">
    <property type="entry name" value="DHDPS"/>
    <property type="match status" value="1"/>
</dbReference>
<dbReference type="PANTHER" id="PTHR12128">
    <property type="entry name" value="DIHYDRODIPICOLINATE SYNTHASE"/>
    <property type="match status" value="1"/>
</dbReference>
<evidence type="ECO:0000256" key="8">
    <source>
        <dbReference type="ARBA" id="ARBA00023154"/>
    </source>
</evidence>
<keyword evidence="5 12" id="KW-0963">Cytoplasm</keyword>
<evidence type="ECO:0000256" key="4">
    <source>
        <dbReference type="ARBA" id="ARBA00012086"/>
    </source>
</evidence>
<comment type="pathway">
    <text evidence="2 12">Amino-acid biosynthesis; L-lysine biosynthesis via DAP pathway; (S)-tetrahydrodipicolinate from L-aspartate: step 3/4.</text>
</comment>
<evidence type="ECO:0000256" key="11">
    <source>
        <dbReference type="ARBA" id="ARBA00047836"/>
    </source>
</evidence>
<dbReference type="HAMAP" id="MF_00418">
    <property type="entry name" value="DapA"/>
    <property type="match status" value="1"/>
</dbReference>
<keyword evidence="8 12" id="KW-0457">Lysine biosynthesis</keyword>
<evidence type="ECO:0000256" key="13">
    <source>
        <dbReference type="PIRNR" id="PIRNR001365"/>
    </source>
</evidence>
<evidence type="ECO:0000256" key="15">
    <source>
        <dbReference type="PIRSR" id="PIRSR001365-2"/>
    </source>
</evidence>
<dbReference type="EC" id="4.3.3.7" evidence="4 12"/>
<feature type="site" description="Part of a proton relay during catalysis" evidence="12">
    <location>
        <position position="48"/>
    </location>
</feature>
<feature type="active site" description="Proton donor/acceptor" evidence="12 14">
    <location>
        <position position="137"/>
    </location>
</feature>
<comment type="function">
    <text evidence="1 12">Catalyzes the condensation of (S)-aspartate-beta-semialdehyde [(S)-ASA] and pyruvate to 4-hydroxy-tetrahydrodipicolinate (HTPA).</text>
</comment>
<dbReference type="NCBIfam" id="TIGR00674">
    <property type="entry name" value="dapA"/>
    <property type="match status" value="1"/>
</dbReference>
<dbReference type="Proteomes" id="UP000195897">
    <property type="component" value="Unassembled WGS sequence"/>
</dbReference>
<dbReference type="InterPro" id="IPR013785">
    <property type="entry name" value="Aldolase_TIM"/>
</dbReference>
<evidence type="ECO:0000256" key="2">
    <source>
        <dbReference type="ARBA" id="ARBA00005120"/>
    </source>
</evidence>
<evidence type="ECO:0000256" key="14">
    <source>
        <dbReference type="PIRSR" id="PIRSR001365-1"/>
    </source>
</evidence>
<dbReference type="CDD" id="cd00950">
    <property type="entry name" value="DHDPS"/>
    <property type="match status" value="1"/>
</dbReference>
<dbReference type="AlphaFoldDB" id="A0A1Y4LAW8"/>
<evidence type="ECO:0000256" key="10">
    <source>
        <dbReference type="ARBA" id="ARBA00023270"/>
    </source>
</evidence>
<comment type="caution">
    <text evidence="16">The sequence shown here is derived from an EMBL/GenBank/DDBJ whole genome shotgun (WGS) entry which is preliminary data.</text>
</comment>
<evidence type="ECO:0000256" key="6">
    <source>
        <dbReference type="ARBA" id="ARBA00022605"/>
    </source>
</evidence>
<feature type="binding site" evidence="12 15">
    <location>
        <position position="207"/>
    </location>
    <ligand>
        <name>pyruvate</name>
        <dbReference type="ChEBI" id="CHEBI:15361"/>
    </ligand>
</feature>
<dbReference type="RefSeq" id="WP_087371278.1">
    <property type="nucleotide sequence ID" value="NZ_JBKTCX010000009.1"/>
</dbReference>
<feature type="binding site" evidence="12 15">
    <location>
        <position position="49"/>
    </location>
    <ligand>
        <name>pyruvate</name>
        <dbReference type="ChEBI" id="CHEBI:15361"/>
    </ligand>
</feature>
<organism evidence="16 17">
    <name type="scientific">Butyricicoccus pullicaecorum</name>
    <dbReference type="NCBI Taxonomy" id="501571"/>
    <lineage>
        <taxon>Bacteria</taxon>
        <taxon>Bacillati</taxon>
        <taxon>Bacillota</taxon>
        <taxon>Clostridia</taxon>
        <taxon>Eubacteriales</taxon>
        <taxon>Butyricicoccaceae</taxon>
        <taxon>Butyricicoccus</taxon>
    </lineage>
</organism>
<dbReference type="InterPro" id="IPR020624">
    <property type="entry name" value="Schiff_base-form_aldolases_CS"/>
</dbReference>
<protein>
    <recommendedName>
        <fullName evidence="4 12">4-hydroxy-tetrahydrodipicolinate synthase</fullName>
        <shortName evidence="12">HTPA synthase</shortName>
        <ecNumber evidence="4 12">4.3.3.7</ecNumber>
    </recommendedName>
</protein>
<evidence type="ECO:0000256" key="7">
    <source>
        <dbReference type="ARBA" id="ARBA00022915"/>
    </source>
</evidence>
<dbReference type="Pfam" id="PF00701">
    <property type="entry name" value="DHDPS"/>
    <property type="match status" value="1"/>
</dbReference>
<comment type="subcellular location">
    <subcellularLocation>
        <location evidence="12">Cytoplasm</location>
    </subcellularLocation>
</comment>
<evidence type="ECO:0000256" key="3">
    <source>
        <dbReference type="ARBA" id="ARBA00007592"/>
    </source>
</evidence>
<feature type="active site" description="Schiff-base intermediate with substrate" evidence="12 14">
    <location>
        <position position="165"/>
    </location>
</feature>
<dbReference type="Gene3D" id="3.20.20.70">
    <property type="entry name" value="Aldolase class I"/>
    <property type="match status" value="1"/>
</dbReference>
<evidence type="ECO:0000256" key="5">
    <source>
        <dbReference type="ARBA" id="ARBA00022490"/>
    </source>
</evidence>
<dbReference type="PRINTS" id="PR00146">
    <property type="entry name" value="DHPICSNTHASE"/>
</dbReference>
<reference evidence="17" key="1">
    <citation type="submission" date="2017-04" db="EMBL/GenBank/DDBJ databases">
        <title>Function of individual gut microbiota members based on whole genome sequencing of pure cultures obtained from chicken caecum.</title>
        <authorList>
            <person name="Medvecky M."/>
            <person name="Cejkova D."/>
            <person name="Polansky O."/>
            <person name="Karasova D."/>
            <person name="Kubasova T."/>
            <person name="Cizek A."/>
            <person name="Rychlik I."/>
        </authorList>
    </citation>
    <scope>NUCLEOTIDE SEQUENCE [LARGE SCALE GENOMIC DNA]</scope>
    <source>
        <strain evidence="17">An180</strain>
    </source>
</reference>
<name>A0A1Y4LAW8_9FIRM</name>
<comment type="catalytic activity">
    <reaction evidence="11 12">
        <text>L-aspartate 4-semialdehyde + pyruvate = (2S,4S)-4-hydroxy-2,3,4,5-tetrahydrodipicolinate + H2O + H(+)</text>
        <dbReference type="Rhea" id="RHEA:34171"/>
        <dbReference type="ChEBI" id="CHEBI:15361"/>
        <dbReference type="ChEBI" id="CHEBI:15377"/>
        <dbReference type="ChEBI" id="CHEBI:15378"/>
        <dbReference type="ChEBI" id="CHEBI:67139"/>
        <dbReference type="ChEBI" id="CHEBI:537519"/>
        <dbReference type="EC" id="4.3.3.7"/>
    </reaction>
</comment>
<dbReference type="GO" id="GO:0009089">
    <property type="term" value="P:lysine biosynthetic process via diaminopimelate"/>
    <property type="evidence" value="ECO:0007669"/>
    <property type="project" value="UniProtKB-UniRule"/>
</dbReference>
<dbReference type="PANTHER" id="PTHR12128:SF66">
    <property type="entry name" value="4-HYDROXY-2-OXOGLUTARATE ALDOLASE, MITOCHONDRIAL"/>
    <property type="match status" value="1"/>
</dbReference>
<comment type="similarity">
    <text evidence="3 12 13">Belongs to the DapA family.</text>
</comment>
<dbReference type="InterPro" id="IPR005263">
    <property type="entry name" value="DapA"/>
</dbReference>
<keyword evidence="10 12" id="KW-0704">Schiff base</keyword>
<gene>
    <name evidence="12" type="primary">dapA</name>
    <name evidence="16" type="ORF">B5F17_04530</name>
</gene>
<dbReference type="PROSITE" id="PS00665">
    <property type="entry name" value="DHDPS_1"/>
    <property type="match status" value="1"/>
</dbReference>
<keyword evidence="6 12" id="KW-0028">Amino-acid biosynthesis</keyword>
<dbReference type="EMBL" id="NFKK01000003">
    <property type="protein sequence ID" value="OUP53855.1"/>
    <property type="molecule type" value="Genomic_DNA"/>
</dbReference>
<dbReference type="GO" id="GO:0019877">
    <property type="term" value="P:diaminopimelate biosynthetic process"/>
    <property type="evidence" value="ECO:0007669"/>
    <property type="project" value="UniProtKB-UniRule"/>
</dbReference>
<keyword evidence="9 12" id="KW-0456">Lyase</keyword>
<proteinExistence type="inferred from homology"/>
<dbReference type="PIRSF" id="PIRSF001365">
    <property type="entry name" value="DHDPS"/>
    <property type="match status" value="1"/>
</dbReference>
<comment type="caution">
    <text evidence="12">Was originally thought to be a dihydrodipicolinate synthase (DHDPS), catalyzing the condensation of (S)-aspartate-beta-semialdehyde [(S)-ASA] and pyruvate to dihydrodipicolinate (DHDP). However, it was shown in E.coli that the product of the enzymatic reaction is not dihydrodipicolinate but in fact (4S)-4-hydroxy-2,3,4,5-tetrahydro-(2S)-dipicolinic acid (HTPA), and that the consecutive dehydration reaction leading to DHDP is not spontaneous but catalyzed by DapB.</text>
</comment>
<evidence type="ECO:0000256" key="9">
    <source>
        <dbReference type="ARBA" id="ARBA00023239"/>
    </source>
</evidence>